<name>A0A067L6J1_JATCU</name>
<feature type="domain" description="Peptidase A1" evidence="6">
    <location>
        <begin position="46"/>
        <end position="429"/>
    </location>
</feature>
<comment type="similarity">
    <text evidence="2">Belongs to the peptidase A1 family.</text>
</comment>
<dbReference type="InterPro" id="IPR021109">
    <property type="entry name" value="Peptidase_aspartic_dom_sf"/>
</dbReference>
<dbReference type="GO" id="GO:0006508">
    <property type="term" value="P:proteolysis"/>
    <property type="evidence" value="ECO:0007669"/>
    <property type="project" value="InterPro"/>
</dbReference>
<evidence type="ECO:0000313" key="7">
    <source>
        <dbReference type="EMBL" id="KDP40115.1"/>
    </source>
</evidence>
<keyword evidence="8" id="KW-1185">Reference proteome</keyword>
<organism evidence="7 8">
    <name type="scientific">Jatropha curcas</name>
    <name type="common">Barbados nut</name>
    <dbReference type="NCBI Taxonomy" id="180498"/>
    <lineage>
        <taxon>Eukaryota</taxon>
        <taxon>Viridiplantae</taxon>
        <taxon>Streptophyta</taxon>
        <taxon>Embryophyta</taxon>
        <taxon>Tracheophyta</taxon>
        <taxon>Spermatophyta</taxon>
        <taxon>Magnoliopsida</taxon>
        <taxon>eudicotyledons</taxon>
        <taxon>Gunneridae</taxon>
        <taxon>Pentapetalae</taxon>
        <taxon>rosids</taxon>
        <taxon>fabids</taxon>
        <taxon>Malpighiales</taxon>
        <taxon>Euphorbiaceae</taxon>
        <taxon>Crotonoideae</taxon>
        <taxon>Jatropheae</taxon>
        <taxon>Jatropha</taxon>
    </lineage>
</organism>
<dbReference type="Pfam" id="PF14543">
    <property type="entry name" value="TAXi_N"/>
    <property type="match status" value="1"/>
</dbReference>
<dbReference type="AlphaFoldDB" id="A0A067L6J1"/>
<reference evidence="7 8" key="1">
    <citation type="journal article" date="2014" name="PLoS ONE">
        <title>Global Analysis of Gene Expression Profiles in Physic Nut (Jatropha curcas L.) Seedlings Exposed to Salt Stress.</title>
        <authorList>
            <person name="Zhang L."/>
            <person name="Zhang C."/>
            <person name="Wu P."/>
            <person name="Chen Y."/>
            <person name="Li M."/>
            <person name="Jiang H."/>
            <person name="Wu G."/>
        </authorList>
    </citation>
    <scope>NUCLEOTIDE SEQUENCE [LARGE SCALE GENOMIC DNA]</scope>
    <source>
        <strain evidence="8">cv. GZQX0401</strain>
        <tissue evidence="7">Young leaves</tissue>
    </source>
</reference>
<evidence type="ECO:0000256" key="5">
    <source>
        <dbReference type="SAM" id="SignalP"/>
    </source>
</evidence>
<dbReference type="SUPFAM" id="SSF50630">
    <property type="entry name" value="Acid proteases"/>
    <property type="match status" value="1"/>
</dbReference>
<dbReference type="PROSITE" id="PS51767">
    <property type="entry name" value="PEPTIDASE_A1"/>
    <property type="match status" value="1"/>
</dbReference>
<dbReference type="Proteomes" id="UP000027138">
    <property type="component" value="Unassembled WGS sequence"/>
</dbReference>
<dbReference type="FunFam" id="2.40.70.10:FF:000045">
    <property type="entry name" value="Basic 7S globulin"/>
    <property type="match status" value="1"/>
</dbReference>
<keyword evidence="4 5" id="KW-0732">Signal</keyword>
<dbReference type="Gene3D" id="2.40.70.10">
    <property type="entry name" value="Acid Proteases"/>
    <property type="match status" value="2"/>
</dbReference>
<dbReference type="InterPro" id="IPR032799">
    <property type="entry name" value="TAXi_C"/>
</dbReference>
<dbReference type="GO" id="GO:0004190">
    <property type="term" value="F:aspartic-type endopeptidase activity"/>
    <property type="evidence" value="ECO:0007669"/>
    <property type="project" value="InterPro"/>
</dbReference>
<feature type="chain" id="PRO_5001643545" description="Peptidase A1 domain-containing protein" evidence="5">
    <location>
        <begin position="23"/>
        <end position="444"/>
    </location>
</feature>
<feature type="signal peptide" evidence="5">
    <location>
        <begin position="1"/>
        <end position="22"/>
    </location>
</feature>
<evidence type="ECO:0000256" key="2">
    <source>
        <dbReference type="ARBA" id="ARBA00007447"/>
    </source>
</evidence>
<dbReference type="OrthoDB" id="1904546at2759"/>
<evidence type="ECO:0000256" key="4">
    <source>
        <dbReference type="ARBA" id="ARBA00022729"/>
    </source>
</evidence>
<dbReference type="GO" id="GO:0005576">
    <property type="term" value="C:extracellular region"/>
    <property type="evidence" value="ECO:0007669"/>
    <property type="project" value="UniProtKB-SubCell"/>
</dbReference>
<dbReference type="EMBL" id="KK914334">
    <property type="protein sequence ID" value="KDP40115.1"/>
    <property type="molecule type" value="Genomic_DNA"/>
</dbReference>
<evidence type="ECO:0000256" key="1">
    <source>
        <dbReference type="ARBA" id="ARBA00004239"/>
    </source>
</evidence>
<dbReference type="KEGG" id="jcu:105631926"/>
<dbReference type="PANTHER" id="PTHR47965:SF76">
    <property type="entry name" value="XYLANASE INHIBITOR C-TERMINAL DOMAIN-CONTAINING PROTEIN"/>
    <property type="match status" value="1"/>
</dbReference>
<evidence type="ECO:0000256" key="3">
    <source>
        <dbReference type="ARBA" id="ARBA00022525"/>
    </source>
</evidence>
<evidence type="ECO:0000313" key="8">
    <source>
        <dbReference type="Proteomes" id="UP000027138"/>
    </source>
</evidence>
<evidence type="ECO:0000259" key="6">
    <source>
        <dbReference type="PROSITE" id="PS51767"/>
    </source>
</evidence>
<dbReference type="FunFam" id="2.40.70.10:FF:000041">
    <property type="entry name" value="Basic 7S globulin"/>
    <property type="match status" value="1"/>
</dbReference>
<comment type="subcellular location">
    <subcellularLocation>
        <location evidence="1">Secreted</location>
        <location evidence="1">Extracellular space</location>
    </subcellularLocation>
</comment>
<keyword evidence="3" id="KW-0964">Secreted</keyword>
<dbReference type="InterPro" id="IPR001461">
    <property type="entry name" value="Aspartic_peptidase_A1"/>
</dbReference>
<dbReference type="STRING" id="180498.A0A067L6J1"/>
<dbReference type="InterPro" id="IPR033121">
    <property type="entry name" value="PEPTIDASE_A1"/>
</dbReference>
<dbReference type="PANTHER" id="PTHR47965">
    <property type="entry name" value="ASPARTYL PROTEASE-RELATED"/>
    <property type="match status" value="1"/>
</dbReference>
<dbReference type="InterPro" id="IPR032861">
    <property type="entry name" value="TAXi_N"/>
</dbReference>
<dbReference type="Pfam" id="PF14541">
    <property type="entry name" value="TAXi_C"/>
    <property type="match status" value="1"/>
</dbReference>
<sequence length="444" mass="48380">MASLAQFIFLSLFISLIFLSNAQTTPPSKPKALVLPITKDPSTLQYLTRLNLGTPSVEKALVVDLGGRHLWIDCENEYESSTYRPGLCGSASCSFSKAMCVSKCLTPARPGCHNNTCRLLTKNPIWGTYGISEVAIDAVSLQSTNGAKAGSLVSIPNLIFACEGSSNLLQLADGAKGVLGLAKERVSIPTQLSSAFGGSFRRKFAICLPSKPKANGVLFFGDSPYIFYPGYNTSKAIDVSSRFKYTKLHTNYETTASPRVQGAILPEYFVKIASILVNQKSIPINSTLLDFHRTGFGGSRITTVIPYTTLESSIYNSLVKAFDKEILATGKVKKVAAVEPFKDCYNKGNLGMTLLGLTVPDITFVFENKDVKWEIYGANSMVEISHDVVCLGLVERDPDTRSTSIDIGAHQLQDNLLQFDLASSRLAFTSTLLFEEVECSNFKF</sequence>
<protein>
    <recommendedName>
        <fullName evidence="6">Peptidase A1 domain-containing protein</fullName>
    </recommendedName>
</protein>
<accession>A0A067L6J1</accession>
<gene>
    <name evidence="7" type="ORF">JCGZ_02113</name>
</gene>
<proteinExistence type="inferred from homology"/>